<sequence>MVSSYKVPPKFDETRPYECWKNEVNIWMRVTELDKKKQALAVALGLDGRARETAMEIPAEDLDSDNGMATLMAKLDDVFLKEEKDRAYEAYSHFDGITKSGSTSMADYIIDFEQRYNRMKRYNMTLPDAVLAFKLLDTACLDEKNRQLALTACTELKFSSMKSALKRIFGGKTTGLSNGIQVNQDMAFFTEQRSQGRGKRNVMLQGGQPKQPLPGTNPLDKYGKRSRCAICQSTFHWAKDCPHKRTEQVRITEDANIEECNITLFTKTSMSNAEIFMTESLGSAIIDTACTRTVCGEKWLENFIDDLTQDQVNQVMQTETPSSRPFRFGDGNLVYSTRNVKLPAKIGLTKCLIETEVVKVDIPLLLSKTSLKKAGTILDMEKDSAVMFKQSIPLEFTSSGHYCVDIRDKDIKKNQTEEEVLTVTENMSPDEKRKILLKLHKQFGHASADRLQRLIHSSGNKDKECFTILQQIVDDCEICLKYKRTKPKPAVGLPMASEYNETVAVDLHELEPGVWYLHIIDHFTRFSAGNIVKTKKSSEIVNSFIHAWISVHGAPQKLYSDNGGEFNNQEFRDMAENFNIETRATAGYSPWSNGLLERHNQTLTEIILKVKRENGCDWHTALDWALMAKNSMLNVHGYSPYQLVFGQNPNLPSVLVDKLPALEGTTVSAKVGEHISALHASRKAFTEAESSERIRRALRKQLRPTDDMYVTGDKVYYKRAECPEWKGPGVVIGQDGAVVFVRHGGTLVRVHQSRLCKTNTQDQKTQDKQNEPVSSQKEDGKGSINNVADGSDSEENTGSDQENISDRELNTGEEVDPRMTQIETDHDVCGDSVSPAGVKLRTGQTVTFLKQGGVGLQRATVLGRAGKASGKYKNWFNLQHIEHDGSVGQKESVDMSCVDNLQIEPTDRENDVLVTKDISFDAAKQDEMANWYKNNVFDEVTDAGQKCVSTRWVCSLKETLNGIVPKARLVARGFEELNIHELQKDSPTCASDSLRLLLAVICQNKWQVHSMDIKSAFLQGMQLSREIYVRPPPEAGKENVLWKLNKCVYGLADASLYWYNTVKEIMLSTGGKMSKVDPAVFYWLDEQCMVTGILACHVDDFLWAGSQNFSREVIPILKTALHVGREEHENFCYVGMDFVTIDGVVHVHQHSYIENLQPIQLPAARAVQRDASLNETEKEHLRSKIGQILWVAKQTRPDIMFDASSLASNIKNATVQSIHETNKVIRKLKSEKVTLRFQHLGNSDALNFVVFSDASLGNLPNGGTQGGTLIGLMGEGGKFSPLCWQSKKIRRVVRSTLAGETLALSDGIDNAVFLTTLFSELTTGNAELNTPQLICVTDNHSLFDALKSTKQVSEKRLRLEISGIKELIQSTRIKKPRQFQHLRQPWALTLGCFELVVPFCFPHRWNKDLGWALAVILSLYMKLLISLSAHRERSCRELIEKICSPEDHSCSSQGLVKDNHPVALPRAACDLFLSLTTQRKATEQQKSPQKRNKSTVSTEQKQKRERQSERGRESLQLFVQSPGPSP</sequence>
<dbReference type="SUPFAM" id="SSF53098">
    <property type="entry name" value="Ribonuclease H-like"/>
    <property type="match status" value="1"/>
</dbReference>
<keyword evidence="4" id="KW-1185">Reference proteome</keyword>
<feature type="compositionally biased region" description="Basic and acidic residues" evidence="1">
    <location>
        <begin position="764"/>
        <end position="781"/>
    </location>
</feature>
<evidence type="ECO:0000256" key="1">
    <source>
        <dbReference type="SAM" id="MobiDB-lite"/>
    </source>
</evidence>
<dbReference type="InterPro" id="IPR001584">
    <property type="entry name" value="Integrase_cat-core"/>
</dbReference>
<accession>A0ABR3MP06</accession>
<reference evidence="3 4" key="1">
    <citation type="submission" date="2023-09" db="EMBL/GenBank/DDBJ databases">
        <authorList>
            <person name="Wang M."/>
        </authorList>
    </citation>
    <scope>NUCLEOTIDE SEQUENCE [LARGE SCALE GENOMIC DNA]</scope>
    <source>
        <strain evidence="3">GT-2023</strain>
        <tissue evidence="3">Liver</tissue>
    </source>
</reference>
<dbReference type="PROSITE" id="PS50994">
    <property type="entry name" value="INTEGRASE"/>
    <property type="match status" value="1"/>
</dbReference>
<protein>
    <recommendedName>
        <fullName evidence="2">Integrase catalytic domain-containing protein</fullName>
    </recommendedName>
</protein>
<feature type="region of interest" description="Disordered" evidence="1">
    <location>
        <begin position="1479"/>
        <end position="1526"/>
    </location>
</feature>
<dbReference type="InterPro" id="IPR012337">
    <property type="entry name" value="RNaseH-like_sf"/>
</dbReference>
<feature type="domain" description="Integrase catalytic" evidence="2">
    <location>
        <begin position="485"/>
        <end position="648"/>
    </location>
</feature>
<organism evidence="3 4">
    <name type="scientific">Cirrhinus molitorella</name>
    <name type="common">mud carp</name>
    <dbReference type="NCBI Taxonomy" id="172907"/>
    <lineage>
        <taxon>Eukaryota</taxon>
        <taxon>Metazoa</taxon>
        <taxon>Chordata</taxon>
        <taxon>Craniata</taxon>
        <taxon>Vertebrata</taxon>
        <taxon>Euteleostomi</taxon>
        <taxon>Actinopterygii</taxon>
        <taxon>Neopterygii</taxon>
        <taxon>Teleostei</taxon>
        <taxon>Ostariophysi</taxon>
        <taxon>Cypriniformes</taxon>
        <taxon>Cyprinidae</taxon>
        <taxon>Labeoninae</taxon>
        <taxon>Labeonini</taxon>
        <taxon>Cirrhinus</taxon>
    </lineage>
</organism>
<dbReference type="InterPro" id="IPR036397">
    <property type="entry name" value="RNaseH_sf"/>
</dbReference>
<comment type="caution">
    <text evidence="3">The sequence shown here is derived from an EMBL/GenBank/DDBJ whole genome shotgun (WGS) entry which is preliminary data.</text>
</comment>
<dbReference type="Gene3D" id="3.30.420.10">
    <property type="entry name" value="Ribonuclease H-like superfamily/Ribonuclease H"/>
    <property type="match status" value="1"/>
</dbReference>
<feature type="region of interest" description="Disordered" evidence="1">
    <location>
        <begin position="756"/>
        <end position="816"/>
    </location>
</feature>
<evidence type="ECO:0000313" key="3">
    <source>
        <dbReference type="EMBL" id="KAL1266366.1"/>
    </source>
</evidence>
<dbReference type="InterPro" id="IPR013103">
    <property type="entry name" value="RVT_2"/>
</dbReference>
<proteinExistence type="predicted"/>
<dbReference type="PANTHER" id="PTHR37984">
    <property type="entry name" value="PROTEIN CBG26694"/>
    <property type="match status" value="1"/>
</dbReference>
<evidence type="ECO:0000313" key="4">
    <source>
        <dbReference type="Proteomes" id="UP001558613"/>
    </source>
</evidence>
<dbReference type="InterPro" id="IPR050951">
    <property type="entry name" value="Retrovirus_Pol_polyprotein"/>
</dbReference>
<name>A0ABR3MP06_9TELE</name>
<feature type="compositionally biased region" description="Basic and acidic residues" evidence="1">
    <location>
        <begin position="1500"/>
        <end position="1513"/>
    </location>
</feature>
<evidence type="ECO:0000259" key="2">
    <source>
        <dbReference type="PROSITE" id="PS50994"/>
    </source>
</evidence>
<dbReference type="Pfam" id="PF07727">
    <property type="entry name" value="RVT_2"/>
    <property type="match status" value="1"/>
</dbReference>
<gene>
    <name evidence="3" type="ORF">QQF64_002041</name>
</gene>
<dbReference type="EMBL" id="JAYMGO010000010">
    <property type="protein sequence ID" value="KAL1266366.1"/>
    <property type="molecule type" value="Genomic_DNA"/>
</dbReference>
<dbReference type="Proteomes" id="UP001558613">
    <property type="component" value="Unassembled WGS sequence"/>
</dbReference>
<dbReference type="PANTHER" id="PTHR37984:SF5">
    <property type="entry name" value="PROTEIN NYNRIN-LIKE"/>
    <property type="match status" value="1"/>
</dbReference>